<feature type="signal peptide" evidence="5">
    <location>
        <begin position="1"/>
        <end position="28"/>
    </location>
</feature>
<dbReference type="GO" id="GO:0015031">
    <property type="term" value="P:protein transport"/>
    <property type="evidence" value="ECO:0007669"/>
    <property type="project" value="UniProtKB-KW"/>
</dbReference>
<evidence type="ECO:0000256" key="5">
    <source>
        <dbReference type="SAM" id="SignalP"/>
    </source>
</evidence>
<dbReference type="Gene3D" id="2.50.20.10">
    <property type="entry name" value="Lipoprotein localisation LolA/LolB/LppX"/>
    <property type="match status" value="1"/>
</dbReference>
<dbReference type="Pfam" id="PF19574">
    <property type="entry name" value="LolA_3"/>
    <property type="match status" value="1"/>
</dbReference>
<sequence>MRSHGSGFHSLVSLFCLGILLSAQPAFASGWTLTDLLQGFARITSATARYTETRSSSFVDIPLISRGHFSYRAPDYLAKRAGNGDGGYIVRGNEVEVLGTHPPRQLHLDDYPPLAALVAALRATLSGDASTLHRYFDLRLSGSANGWRLQLTPTQPALAQAIRDITLHGIANRLTRVDIRQANGDHSELTLSHQVIREQPHPAP</sequence>
<reference evidence="7" key="1">
    <citation type="submission" date="2016-09" db="EMBL/GenBank/DDBJ databases">
        <title>Acidihalobacter prosperus F5.</title>
        <authorList>
            <person name="Khaleque H.N."/>
            <person name="Ramsay J.P."/>
            <person name="Kaksonen A.H."/>
            <person name="Boxall N.J."/>
            <person name="Watkin E.L.J."/>
        </authorList>
    </citation>
    <scope>NUCLEOTIDE SEQUENCE [LARGE SCALE GENOMIC DNA]</scope>
    <source>
        <strain evidence="7">F5</strain>
    </source>
</reference>
<organism evidence="6 7">
    <name type="scientific">Acidihalobacter yilgarnensis</name>
    <dbReference type="NCBI Taxonomy" id="2819280"/>
    <lineage>
        <taxon>Bacteria</taxon>
        <taxon>Pseudomonadati</taxon>
        <taxon>Pseudomonadota</taxon>
        <taxon>Gammaproteobacteria</taxon>
        <taxon>Chromatiales</taxon>
        <taxon>Ectothiorhodospiraceae</taxon>
        <taxon>Acidihalobacter</taxon>
    </lineage>
</organism>
<dbReference type="Proteomes" id="UP000095401">
    <property type="component" value="Chromosome"/>
</dbReference>
<accession>A0A1D8IS07</accession>
<evidence type="ECO:0008006" key="8">
    <source>
        <dbReference type="Google" id="ProtNLM"/>
    </source>
</evidence>
<keyword evidence="3 5" id="KW-0732">Signal</keyword>
<protein>
    <recommendedName>
        <fullName evidence="8">Outer membrane lipoprotein carrier protein LolA</fullName>
    </recommendedName>
</protein>
<comment type="subunit">
    <text evidence="1">Monomer.</text>
</comment>
<keyword evidence="7" id="KW-1185">Reference proteome</keyword>
<keyword evidence="2" id="KW-0813">Transport</keyword>
<evidence type="ECO:0000256" key="3">
    <source>
        <dbReference type="ARBA" id="ARBA00022729"/>
    </source>
</evidence>
<dbReference type="KEGG" id="aprs:BI364_16270"/>
<dbReference type="SUPFAM" id="SSF89392">
    <property type="entry name" value="Prokaryotic lipoproteins and lipoprotein localization factors"/>
    <property type="match status" value="1"/>
</dbReference>
<keyword evidence="4" id="KW-0653">Protein transport</keyword>
<name>A0A1D8IS07_9GAMM</name>
<proteinExistence type="predicted"/>
<dbReference type="InterPro" id="IPR029046">
    <property type="entry name" value="LolA/LolB/LppX"/>
</dbReference>
<dbReference type="InterPro" id="IPR004564">
    <property type="entry name" value="OM_lipoprot_carrier_LolA-like"/>
</dbReference>
<evidence type="ECO:0000256" key="4">
    <source>
        <dbReference type="ARBA" id="ARBA00022927"/>
    </source>
</evidence>
<gene>
    <name evidence="6" type="ORF">BI364_16270</name>
</gene>
<dbReference type="AlphaFoldDB" id="A0A1D8IS07"/>
<evidence type="ECO:0000256" key="2">
    <source>
        <dbReference type="ARBA" id="ARBA00022448"/>
    </source>
</evidence>
<dbReference type="EMBL" id="CP017415">
    <property type="protein sequence ID" value="AOU99282.1"/>
    <property type="molecule type" value="Genomic_DNA"/>
</dbReference>
<evidence type="ECO:0000256" key="1">
    <source>
        <dbReference type="ARBA" id="ARBA00011245"/>
    </source>
</evidence>
<feature type="chain" id="PRO_5009108398" description="Outer membrane lipoprotein carrier protein LolA" evidence="5">
    <location>
        <begin position="29"/>
        <end position="204"/>
    </location>
</feature>
<evidence type="ECO:0000313" key="6">
    <source>
        <dbReference type="EMBL" id="AOU99282.1"/>
    </source>
</evidence>
<dbReference type="CDD" id="cd16325">
    <property type="entry name" value="LolA"/>
    <property type="match status" value="1"/>
</dbReference>
<evidence type="ECO:0000313" key="7">
    <source>
        <dbReference type="Proteomes" id="UP000095401"/>
    </source>
</evidence>